<gene>
    <name evidence="3" type="ORF">Vbra_8228</name>
</gene>
<keyword evidence="4" id="KW-1185">Reference proteome</keyword>
<dbReference type="Proteomes" id="UP000041254">
    <property type="component" value="Unassembled WGS sequence"/>
</dbReference>
<dbReference type="GO" id="GO:0044773">
    <property type="term" value="P:mitotic DNA damage checkpoint signaling"/>
    <property type="evidence" value="ECO:0007669"/>
    <property type="project" value="TreeGrafter"/>
</dbReference>
<dbReference type="InterPro" id="IPR011009">
    <property type="entry name" value="Kinase-like_dom_sf"/>
</dbReference>
<evidence type="ECO:0000256" key="1">
    <source>
        <dbReference type="SAM" id="MobiDB-lite"/>
    </source>
</evidence>
<feature type="domain" description="Protein kinase" evidence="2">
    <location>
        <begin position="217"/>
        <end position="520"/>
    </location>
</feature>
<dbReference type="GO" id="GO:0005524">
    <property type="term" value="F:ATP binding"/>
    <property type="evidence" value="ECO:0007669"/>
    <property type="project" value="InterPro"/>
</dbReference>
<evidence type="ECO:0000259" key="2">
    <source>
        <dbReference type="PROSITE" id="PS50011"/>
    </source>
</evidence>
<sequence length="530" mass="56925">MEMQAVPMVLSVLPGARLGEKVFPFSPDAAAPKCSYSLPPSADQMDVSMPVIDVASPPPPPPPAALPHQTHSSSWHMYQPQPHGRAMGGWQERVVVHQSVESLIGHALEVQRGLCEEMPHVMPLVVVANQDGTVIDETPTGDSDTPIPSPSQPHHRNCQHYTGSTTEQLEGLVTTLVAHGVKGVALLRGGMDALLGLSIEADRLRQMCQEHFPAALLDRMTPMCRWSDGRPIPAVLHPVAPGYWCRGAHSDQAMIAYRYPRHPACQPVPDDLPDEEKALVESLPDRAAAEASVMQRMEGCPAVIPAVKHVFVDDSSVWVAVEPIPSGACSISHLRDGGEERGEDALAPIAREVVIQIADIDRRGVLLLKLTLDDIMAVETSLPGGKGKALRHAIRLPLGATCTRDDPSRLKTLLPSVLDDASAPELLGASESNGLIDTDHKKCASWTAGVTIAELVLGDRAGLTHLLAVDNGQLKPTFRRLAGEKGASVSGQLLDLLSQLLQHDPHKRLSIEQALSHPWLEEAGGQIPST</sequence>
<dbReference type="Gene3D" id="1.10.510.10">
    <property type="entry name" value="Transferase(Phosphotransferase) domain 1"/>
    <property type="match status" value="1"/>
</dbReference>
<feature type="compositionally biased region" description="Pro residues" evidence="1">
    <location>
        <begin position="56"/>
        <end position="65"/>
    </location>
</feature>
<dbReference type="InParanoid" id="A0A0G4EV65"/>
<proteinExistence type="predicted"/>
<dbReference type="Pfam" id="PF00069">
    <property type="entry name" value="Pkinase"/>
    <property type="match status" value="1"/>
</dbReference>
<dbReference type="SUPFAM" id="SSF56112">
    <property type="entry name" value="Protein kinase-like (PK-like)"/>
    <property type="match status" value="1"/>
</dbReference>
<dbReference type="PANTHER" id="PTHR44167:SF24">
    <property type="entry name" value="SERINE_THREONINE-PROTEIN KINASE CHK2"/>
    <property type="match status" value="1"/>
</dbReference>
<name>A0A0G4EV65_VITBC</name>
<dbReference type="EMBL" id="CDMY01000314">
    <property type="protein sequence ID" value="CEM01949.1"/>
    <property type="molecule type" value="Genomic_DNA"/>
</dbReference>
<protein>
    <recommendedName>
        <fullName evidence="2">Protein kinase domain-containing protein</fullName>
    </recommendedName>
</protein>
<dbReference type="GO" id="GO:0004674">
    <property type="term" value="F:protein serine/threonine kinase activity"/>
    <property type="evidence" value="ECO:0007669"/>
    <property type="project" value="TreeGrafter"/>
</dbReference>
<dbReference type="PROSITE" id="PS50011">
    <property type="entry name" value="PROTEIN_KINASE_DOM"/>
    <property type="match status" value="1"/>
</dbReference>
<reference evidence="3 4" key="1">
    <citation type="submission" date="2014-11" db="EMBL/GenBank/DDBJ databases">
        <authorList>
            <person name="Zhu J."/>
            <person name="Qi W."/>
            <person name="Song R."/>
        </authorList>
    </citation>
    <scope>NUCLEOTIDE SEQUENCE [LARGE SCALE GENOMIC DNA]</scope>
</reference>
<evidence type="ECO:0000313" key="4">
    <source>
        <dbReference type="Proteomes" id="UP000041254"/>
    </source>
</evidence>
<dbReference type="PANTHER" id="PTHR44167">
    <property type="entry name" value="OVARIAN-SPECIFIC SERINE/THREONINE-PROTEIN KINASE LOK-RELATED"/>
    <property type="match status" value="1"/>
</dbReference>
<dbReference type="AlphaFoldDB" id="A0A0G4EV65"/>
<feature type="region of interest" description="Disordered" evidence="1">
    <location>
        <begin position="56"/>
        <end position="75"/>
    </location>
</feature>
<accession>A0A0G4EV65</accession>
<dbReference type="GO" id="GO:0005634">
    <property type="term" value="C:nucleus"/>
    <property type="evidence" value="ECO:0007669"/>
    <property type="project" value="TreeGrafter"/>
</dbReference>
<dbReference type="InterPro" id="IPR000719">
    <property type="entry name" value="Prot_kinase_dom"/>
</dbReference>
<dbReference type="SMART" id="SM00220">
    <property type="entry name" value="S_TKc"/>
    <property type="match status" value="1"/>
</dbReference>
<dbReference type="VEuPathDB" id="CryptoDB:Vbra_8228"/>
<evidence type="ECO:0000313" key="3">
    <source>
        <dbReference type="EMBL" id="CEM01949.1"/>
    </source>
</evidence>
<organism evidence="3 4">
    <name type="scientific">Vitrella brassicaformis (strain CCMP3155)</name>
    <dbReference type="NCBI Taxonomy" id="1169540"/>
    <lineage>
        <taxon>Eukaryota</taxon>
        <taxon>Sar</taxon>
        <taxon>Alveolata</taxon>
        <taxon>Colpodellida</taxon>
        <taxon>Vitrellaceae</taxon>
        <taxon>Vitrella</taxon>
    </lineage>
</organism>